<keyword evidence="3" id="KW-1185">Reference proteome</keyword>
<sequence>MEELVNLLRLFKEVTTFLSGSNYPTFSLIHLTISTIKSIFKSDDLLLDENKNKIEDFSNTLTILDNEKEESNEEELLEQPENDNDEEIILQALYNYWNVPSNIALKAAFLDPRFKDLTFARSSRNSYRQKGKNTLFSHIFSNSSNTNTLENELTQYVSMKCASSDVDLCKW</sequence>
<reference evidence="2 3" key="1">
    <citation type="submission" date="2017-11" db="EMBL/GenBank/DDBJ databases">
        <title>The genome of Rhizophagus clarus HR1 reveals common genetic basis of auxotrophy among arbuscular mycorrhizal fungi.</title>
        <authorList>
            <person name="Kobayashi Y."/>
        </authorList>
    </citation>
    <scope>NUCLEOTIDE SEQUENCE [LARGE SCALE GENOMIC DNA]</scope>
    <source>
        <strain evidence="2 3">HR1</strain>
    </source>
</reference>
<evidence type="ECO:0000313" key="2">
    <source>
        <dbReference type="EMBL" id="GBB84011.1"/>
    </source>
</evidence>
<dbReference type="STRING" id="94130.A0A2Z6QGS9"/>
<dbReference type="EMBL" id="BEXD01000075">
    <property type="protein sequence ID" value="GBB84011.1"/>
    <property type="molecule type" value="Genomic_DNA"/>
</dbReference>
<evidence type="ECO:0008006" key="4">
    <source>
        <dbReference type="Google" id="ProtNLM"/>
    </source>
</evidence>
<dbReference type="InterPro" id="IPR012337">
    <property type="entry name" value="RNaseH-like_sf"/>
</dbReference>
<dbReference type="AlphaFoldDB" id="A0A2Z6QGS9"/>
<name>A0A2Z6QGS9_9GLOM</name>
<proteinExistence type="predicted"/>
<evidence type="ECO:0000313" key="3">
    <source>
        <dbReference type="Proteomes" id="UP000247702"/>
    </source>
</evidence>
<comment type="caution">
    <text evidence="2">The sequence shown here is derived from an EMBL/GenBank/DDBJ whole genome shotgun (WGS) entry which is preliminary data.</text>
</comment>
<feature type="coiled-coil region" evidence="1">
    <location>
        <begin position="47"/>
        <end position="74"/>
    </location>
</feature>
<gene>
    <name evidence="2" type="ORF">RclHR1_10650011</name>
</gene>
<evidence type="ECO:0000256" key="1">
    <source>
        <dbReference type="SAM" id="Coils"/>
    </source>
</evidence>
<dbReference type="Proteomes" id="UP000247702">
    <property type="component" value="Unassembled WGS sequence"/>
</dbReference>
<organism evidence="2 3">
    <name type="scientific">Rhizophagus clarus</name>
    <dbReference type="NCBI Taxonomy" id="94130"/>
    <lineage>
        <taxon>Eukaryota</taxon>
        <taxon>Fungi</taxon>
        <taxon>Fungi incertae sedis</taxon>
        <taxon>Mucoromycota</taxon>
        <taxon>Glomeromycotina</taxon>
        <taxon>Glomeromycetes</taxon>
        <taxon>Glomerales</taxon>
        <taxon>Glomeraceae</taxon>
        <taxon>Rhizophagus</taxon>
    </lineage>
</organism>
<dbReference type="SUPFAM" id="SSF53098">
    <property type="entry name" value="Ribonuclease H-like"/>
    <property type="match status" value="1"/>
</dbReference>
<keyword evidence="1" id="KW-0175">Coiled coil</keyword>
<accession>A0A2Z6QGS9</accession>
<protein>
    <recommendedName>
        <fullName evidence="4">HAT C-terminal dimerisation domain-containing protein</fullName>
    </recommendedName>
</protein>